<dbReference type="InterPro" id="IPR039374">
    <property type="entry name" value="SIP_fam"/>
</dbReference>
<proteinExistence type="inferred from homology"/>
<dbReference type="SUPFAM" id="SSF63380">
    <property type="entry name" value="Riboflavin synthase domain-like"/>
    <property type="match status" value="1"/>
</dbReference>
<dbReference type="InterPro" id="IPR013113">
    <property type="entry name" value="SIP_FAD-bd"/>
</dbReference>
<dbReference type="InterPro" id="IPR007037">
    <property type="entry name" value="SIP_rossman_dom"/>
</dbReference>
<dbReference type="EMBL" id="FCOM02000004">
    <property type="protein sequence ID" value="SAL29510.1"/>
    <property type="molecule type" value="Genomic_DNA"/>
</dbReference>
<dbReference type="CDD" id="cd06193">
    <property type="entry name" value="siderophore_interacting"/>
    <property type="match status" value="1"/>
</dbReference>
<evidence type="ECO:0000313" key="4">
    <source>
        <dbReference type="EMBL" id="SAL29510.1"/>
    </source>
</evidence>
<dbReference type="InterPro" id="IPR017927">
    <property type="entry name" value="FAD-bd_FR_type"/>
</dbReference>
<evidence type="ECO:0000256" key="2">
    <source>
        <dbReference type="SAM" id="MobiDB-lite"/>
    </source>
</evidence>
<evidence type="ECO:0000256" key="1">
    <source>
        <dbReference type="ARBA" id="ARBA00035644"/>
    </source>
</evidence>
<reference evidence="4" key="1">
    <citation type="submission" date="2016-01" db="EMBL/GenBank/DDBJ databases">
        <authorList>
            <person name="Peeters C."/>
        </authorList>
    </citation>
    <scope>NUCLEOTIDE SEQUENCE [LARGE SCALE GENOMIC DNA]</scope>
    <source>
        <strain evidence="4">LMG 29317</strain>
    </source>
</reference>
<dbReference type="RefSeq" id="WP_061145963.1">
    <property type="nucleotide sequence ID" value="NZ_FCOM02000004.1"/>
</dbReference>
<evidence type="ECO:0000313" key="5">
    <source>
        <dbReference type="Proteomes" id="UP000055019"/>
    </source>
</evidence>
<dbReference type="Pfam" id="PF08021">
    <property type="entry name" value="FAD_binding_9"/>
    <property type="match status" value="1"/>
</dbReference>
<dbReference type="AlphaFoldDB" id="A0A158GDP9"/>
<comment type="caution">
    <text evidence="4">The sequence shown here is derived from an EMBL/GenBank/DDBJ whole genome shotgun (WGS) entry which is preliminary data.</text>
</comment>
<feature type="domain" description="FAD-binding FR-type" evidence="3">
    <location>
        <begin position="21"/>
        <end position="145"/>
    </location>
</feature>
<keyword evidence="5" id="KW-1185">Reference proteome</keyword>
<organism evidence="4 5">
    <name type="scientific">Caballeronia arvi</name>
    <dbReference type="NCBI Taxonomy" id="1777135"/>
    <lineage>
        <taxon>Bacteria</taxon>
        <taxon>Pseudomonadati</taxon>
        <taxon>Pseudomonadota</taxon>
        <taxon>Betaproteobacteria</taxon>
        <taxon>Burkholderiales</taxon>
        <taxon>Burkholderiaceae</taxon>
        <taxon>Caballeronia</taxon>
    </lineage>
</organism>
<dbReference type="OrthoDB" id="9814826at2"/>
<comment type="similarity">
    <text evidence="1">Belongs to the SIP oxidoreductase family.</text>
</comment>
<dbReference type="Pfam" id="PF04954">
    <property type="entry name" value="SIP"/>
    <property type="match status" value="1"/>
</dbReference>
<evidence type="ECO:0000259" key="3">
    <source>
        <dbReference type="PROSITE" id="PS51384"/>
    </source>
</evidence>
<dbReference type="InterPro" id="IPR039261">
    <property type="entry name" value="FNR_nucleotide-bd"/>
</dbReference>
<dbReference type="PANTHER" id="PTHR30157">
    <property type="entry name" value="FERRIC REDUCTASE, NADPH-DEPENDENT"/>
    <property type="match status" value="1"/>
</dbReference>
<dbReference type="Gene3D" id="3.40.50.80">
    <property type="entry name" value="Nucleotide-binding domain of ferredoxin-NADP reductase (FNR) module"/>
    <property type="match status" value="1"/>
</dbReference>
<dbReference type="InterPro" id="IPR017938">
    <property type="entry name" value="Riboflavin_synthase-like_b-brl"/>
</dbReference>
<dbReference type="PANTHER" id="PTHR30157:SF0">
    <property type="entry name" value="NADPH-DEPENDENT FERRIC-CHELATE REDUCTASE"/>
    <property type="match status" value="1"/>
</dbReference>
<dbReference type="PROSITE" id="PS51384">
    <property type="entry name" value="FAD_FR"/>
    <property type="match status" value="1"/>
</dbReference>
<protein>
    <submittedName>
        <fullName evidence="4">FAD-binding 9 siderophore-interacting domain-containing protein</fullName>
    </submittedName>
</protein>
<dbReference type="Proteomes" id="UP000055019">
    <property type="component" value="Unassembled WGS sequence"/>
</dbReference>
<feature type="region of interest" description="Disordered" evidence="2">
    <location>
        <begin position="68"/>
        <end position="93"/>
    </location>
</feature>
<name>A0A158GDP9_9BURK</name>
<dbReference type="GO" id="GO:0016491">
    <property type="term" value="F:oxidoreductase activity"/>
    <property type="evidence" value="ECO:0007669"/>
    <property type="project" value="InterPro"/>
</dbReference>
<sequence length="276" mass="30902">MTDSILQDRPDLEVTRVRHALKFRLLQVTRVQALNPHLVRVTFTGDDLEDFVSASFDDHVKLFFPEPGEPMPALPQAGPNGPEFDPSKPRPIARDFTPRRFDRAARELDIEFALHEAGPATAWAVQAAPGQHLGIGGPRGSFVIPTQFDWHLLIGDETALPAIARRLEELPEGTRVAALIEVADPSARIEFDTRADLYVQWRYRNESEHPGGALLLALRETYLPDGDGYVWAAGEATLMRAVRKLLCEERGIDKKRIRASAYWKRGEQGVHETIDG</sequence>
<dbReference type="Gene3D" id="2.40.30.10">
    <property type="entry name" value="Translation factors"/>
    <property type="match status" value="1"/>
</dbReference>
<accession>A0A158GDP9</accession>
<gene>
    <name evidence="4" type="ORF">AWB74_01308</name>
</gene>